<evidence type="ECO:0000259" key="2">
    <source>
        <dbReference type="Pfam" id="PF12728"/>
    </source>
</evidence>
<proteinExistence type="predicted"/>
<accession>A0ABV9S8X4</accession>
<dbReference type="Pfam" id="PF12728">
    <property type="entry name" value="HTH_17"/>
    <property type="match status" value="1"/>
</dbReference>
<keyword evidence="4" id="KW-1185">Reference proteome</keyword>
<dbReference type="RefSeq" id="WP_378058929.1">
    <property type="nucleotide sequence ID" value="NZ_JBHSIS010000015.1"/>
</dbReference>
<name>A0ABV9S8X4_9PSEU</name>
<evidence type="ECO:0000313" key="4">
    <source>
        <dbReference type="Proteomes" id="UP001595859"/>
    </source>
</evidence>
<feature type="compositionally biased region" description="Basic residues" evidence="1">
    <location>
        <begin position="8"/>
        <end position="28"/>
    </location>
</feature>
<evidence type="ECO:0000313" key="3">
    <source>
        <dbReference type="EMBL" id="MFC4856937.1"/>
    </source>
</evidence>
<dbReference type="EMBL" id="JBHSIS010000015">
    <property type="protein sequence ID" value="MFC4856937.1"/>
    <property type="molecule type" value="Genomic_DNA"/>
</dbReference>
<sequence>MTHPDRIRRGHAAQHRGTPRQPPHRPLRRPAQDPVASTSLDHTAANPSELADRAASQRPYHGITRPPRGNSSGEVATSTDDPSRLASDDAPTHPLLHTAEQAAQLLQVRPSWLRRKAAARAVPCRFLGKHLRFSRADIELIAQNSAAPPQHSS</sequence>
<dbReference type="InterPro" id="IPR041657">
    <property type="entry name" value="HTH_17"/>
</dbReference>
<comment type="caution">
    <text evidence="3">The sequence shown here is derived from an EMBL/GenBank/DDBJ whole genome shotgun (WGS) entry which is preliminary data.</text>
</comment>
<evidence type="ECO:0000256" key="1">
    <source>
        <dbReference type="SAM" id="MobiDB-lite"/>
    </source>
</evidence>
<dbReference type="Proteomes" id="UP001595859">
    <property type="component" value="Unassembled WGS sequence"/>
</dbReference>
<feature type="compositionally biased region" description="Basic and acidic residues" evidence="1">
    <location>
        <begin position="81"/>
        <end position="91"/>
    </location>
</feature>
<gene>
    <name evidence="3" type="ORF">ACFPCV_25855</name>
</gene>
<protein>
    <submittedName>
        <fullName evidence="3">Helix-turn-helix domain-containing protein</fullName>
    </submittedName>
</protein>
<reference evidence="4" key="1">
    <citation type="journal article" date="2019" name="Int. J. Syst. Evol. Microbiol.">
        <title>The Global Catalogue of Microorganisms (GCM) 10K type strain sequencing project: providing services to taxonomists for standard genome sequencing and annotation.</title>
        <authorList>
            <consortium name="The Broad Institute Genomics Platform"/>
            <consortium name="The Broad Institute Genome Sequencing Center for Infectious Disease"/>
            <person name="Wu L."/>
            <person name="Ma J."/>
        </authorList>
    </citation>
    <scope>NUCLEOTIDE SEQUENCE [LARGE SCALE GENOMIC DNA]</scope>
    <source>
        <strain evidence="4">ZS-22-S1</strain>
    </source>
</reference>
<feature type="domain" description="Helix-turn-helix" evidence="2">
    <location>
        <begin position="98"/>
        <end position="139"/>
    </location>
</feature>
<feature type="region of interest" description="Disordered" evidence="1">
    <location>
        <begin position="1"/>
        <end position="91"/>
    </location>
</feature>
<organism evidence="3 4">
    <name type="scientific">Actinophytocola glycyrrhizae</name>
    <dbReference type="NCBI Taxonomy" id="2044873"/>
    <lineage>
        <taxon>Bacteria</taxon>
        <taxon>Bacillati</taxon>
        <taxon>Actinomycetota</taxon>
        <taxon>Actinomycetes</taxon>
        <taxon>Pseudonocardiales</taxon>
        <taxon>Pseudonocardiaceae</taxon>
    </lineage>
</organism>
<feature type="compositionally biased region" description="Polar residues" evidence="1">
    <location>
        <begin position="69"/>
        <end position="80"/>
    </location>
</feature>